<dbReference type="EMBL" id="CP027666">
    <property type="protein sequence ID" value="AVO33781.1"/>
    <property type="molecule type" value="Genomic_DNA"/>
</dbReference>
<accession>A0A2S0MDE3</accession>
<dbReference type="NCBIfam" id="NF043076">
    <property type="entry name" value="PHA_gran_PhaM"/>
    <property type="match status" value="1"/>
</dbReference>
<dbReference type="AlphaFoldDB" id="A0A2S0MDE3"/>
<organism evidence="2 3">
    <name type="scientific">Ottowia oryzae</name>
    <dbReference type="NCBI Taxonomy" id="2109914"/>
    <lineage>
        <taxon>Bacteria</taxon>
        <taxon>Pseudomonadati</taxon>
        <taxon>Pseudomonadota</taxon>
        <taxon>Betaproteobacteria</taxon>
        <taxon>Burkholderiales</taxon>
        <taxon>Comamonadaceae</taxon>
        <taxon>Ottowia</taxon>
    </lineage>
</organism>
<evidence type="ECO:0000313" key="3">
    <source>
        <dbReference type="Proteomes" id="UP000239709"/>
    </source>
</evidence>
<dbReference type="KEGG" id="otk:C6570_05550"/>
<feature type="compositionally biased region" description="Low complexity" evidence="1">
    <location>
        <begin position="222"/>
        <end position="255"/>
    </location>
</feature>
<name>A0A2S0MDE3_9BURK</name>
<gene>
    <name evidence="2" type="ORF">C6570_05550</name>
</gene>
<feature type="compositionally biased region" description="Low complexity" evidence="1">
    <location>
        <begin position="152"/>
        <end position="167"/>
    </location>
</feature>
<protein>
    <submittedName>
        <fullName evidence="2">Uncharacterized protein</fullName>
    </submittedName>
</protein>
<reference evidence="2 3" key="1">
    <citation type="submission" date="2018-03" db="EMBL/GenBank/DDBJ databases">
        <title>Genome sequencing of Ottowia sp.</title>
        <authorList>
            <person name="Kim S.-J."/>
            <person name="Heo J."/>
            <person name="Kwon S.-W."/>
        </authorList>
    </citation>
    <scope>NUCLEOTIDE SEQUENCE [LARGE SCALE GENOMIC DNA]</scope>
    <source>
        <strain evidence="2 3">KADR8-3</strain>
    </source>
</reference>
<feature type="compositionally biased region" description="Low complexity" evidence="1">
    <location>
        <begin position="295"/>
        <end position="326"/>
    </location>
</feature>
<dbReference type="InterPro" id="IPR050026">
    <property type="entry name" value="PHA_gran_PhaM_N"/>
</dbReference>
<feature type="compositionally biased region" description="Low complexity" evidence="1">
    <location>
        <begin position="265"/>
        <end position="287"/>
    </location>
</feature>
<sequence length="338" mass="33963">MSDANAFAFGKFIPGFEFLQQLASAQKAGSAMPGLGQWVAPTVSLDELDKRISELKAVLFWLDQNATALKATIQALEVQKMTLATLQGMNVSMSEVAKAFTAAVPTPAAPAPTSAARTPAPAPGGTAPSWPFVDQPTAEPDTPAPSPEPEPVADSAPEAVQAPAEQAGSDKGAPVEESSAAATSSAASASAAARMADGMQWWNALTQQFQQIAASALREAVPPKAKADAGAAAGTPQPPAAAKAAAKAAKTAKAPKAARPKGAAKKAASPKSAPQRPSARSTAGQRAAAKKGAKAEPSAAASKKAPAKKAAPARAASREAAPARQAGGWPLPPPAKRR</sequence>
<dbReference type="Proteomes" id="UP000239709">
    <property type="component" value="Chromosome"/>
</dbReference>
<dbReference type="RefSeq" id="WP_106702338.1">
    <property type="nucleotide sequence ID" value="NZ_CP027666.1"/>
</dbReference>
<evidence type="ECO:0000313" key="2">
    <source>
        <dbReference type="EMBL" id="AVO33781.1"/>
    </source>
</evidence>
<feature type="region of interest" description="Disordered" evidence="1">
    <location>
        <begin position="219"/>
        <end position="338"/>
    </location>
</feature>
<dbReference type="OrthoDB" id="8566581at2"/>
<evidence type="ECO:0000256" key="1">
    <source>
        <dbReference type="SAM" id="MobiDB-lite"/>
    </source>
</evidence>
<proteinExistence type="predicted"/>
<keyword evidence="3" id="KW-1185">Reference proteome</keyword>
<feature type="region of interest" description="Disordered" evidence="1">
    <location>
        <begin position="106"/>
        <end position="182"/>
    </location>
</feature>
<feature type="compositionally biased region" description="Low complexity" evidence="1">
    <location>
        <begin position="106"/>
        <end position="128"/>
    </location>
</feature>